<protein>
    <submittedName>
        <fullName evidence="3">C4-dicarboxylate ABC transporter</fullName>
    </submittedName>
</protein>
<dbReference type="InterPro" id="IPR018389">
    <property type="entry name" value="DctP_fam"/>
</dbReference>
<reference evidence="3 4" key="1">
    <citation type="submission" date="2017-11" db="EMBL/GenBank/DDBJ databases">
        <title>Genome sequencing of Fusobacterium periodonticum KCOM 1261.</title>
        <authorList>
            <person name="Kook J.-K."/>
            <person name="Park S.-N."/>
            <person name="Lim Y.K."/>
        </authorList>
    </citation>
    <scope>NUCLEOTIDE SEQUENCE [LARGE SCALE GENOMIC DNA]</scope>
    <source>
        <strain evidence="3 4">KCOM 1261</strain>
    </source>
</reference>
<dbReference type="Proteomes" id="UP000230056">
    <property type="component" value="Chromosome"/>
</dbReference>
<dbReference type="Pfam" id="PF03480">
    <property type="entry name" value="DctP"/>
    <property type="match status" value="1"/>
</dbReference>
<dbReference type="PROSITE" id="PS51257">
    <property type="entry name" value="PROKAR_LIPOPROTEIN"/>
    <property type="match status" value="1"/>
</dbReference>
<dbReference type="NCBIfam" id="NF037995">
    <property type="entry name" value="TRAP_S1"/>
    <property type="match status" value="1"/>
</dbReference>
<dbReference type="CDD" id="cd13669">
    <property type="entry name" value="PBP2_TRAP_TM0322_like"/>
    <property type="match status" value="1"/>
</dbReference>
<dbReference type="Gene3D" id="3.40.190.170">
    <property type="entry name" value="Bacterial extracellular solute-binding protein, family 7"/>
    <property type="match status" value="1"/>
</dbReference>
<evidence type="ECO:0000313" key="3">
    <source>
        <dbReference type="EMBL" id="ATV58707.1"/>
    </source>
</evidence>
<keyword evidence="1 2" id="KW-0732">Signal</keyword>
<name>A0A2D3NTH4_9FUSO</name>
<evidence type="ECO:0000313" key="4">
    <source>
        <dbReference type="Proteomes" id="UP000230056"/>
    </source>
</evidence>
<dbReference type="InterPro" id="IPR038404">
    <property type="entry name" value="TRAP_DctP_sf"/>
</dbReference>
<dbReference type="EMBL" id="CP024699">
    <property type="protein sequence ID" value="ATV58707.1"/>
    <property type="molecule type" value="Genomic_DNA"/>
</dbReference>
<dbReference type="PANTHER" id="PTHR33376:SF3">
    <property type="entry name" value="C4-DICARBOXYLATE-BINDING PROTEIN"/>
    <property type="match status" value="1"/>
</dbReference>
<accession>A0A2D3NTH4</accession>
<dbReference type="RefSeq" id="WP_100024359.1">
    <property type="nucleotide sequence ID" value="NZ_CP024699.1"/>
</dbReference>
<dbReference type="SUPFAM" id="SSF53850">
    <property type="entry name" value="Periplasmic binding protein-like II"/>
    <property type="match status" value="1"/>
</dbReference>
<dbReference type="GO" id="GO:0055085">
    <property type="term" value="P:transmembrane transport"/>
    <property type="evidence" value="ECO:0007669"/>
    <property type="project" value="InterPro"/>
</dbReference>
<feature type="signal peptide" evidence="2">
    <location>
        <begin position="1"/>
        <end position="23"/>
    </location>
</feature>
<proteinExistence type="predicted"/>
<dbReference type="PANTHER" id="PTHR33376">
    <property type="match status" value="1"/>
</dbReference>
<evidence type="ECO:0000256" key="1">
    <source>
        <dbReference type="ARBA" id="ARBA00022729"/>
    </source>
</evidence>
<dbReference type="AlphaFoldDB" id="A0A2D3NTH4"/>
<feature type="chain" id="PRO_5013837499" evidence="2">
    <location>
        <begin position="24"/>
        <end position="341"/>
    </location>
</feature>
<organism evidence="3 4">
    <name type="scientific">Fusobacterium pseudoperiodonticum</name>
    <dbReference type="NCBI Taxonomy" id="2663009"/>
    <lineage>
        <taxon>Bacteria</taxon>
        <taxon>Fusobacteriati</taxon>
        <taxon>Fusobacteriota</taxon>
        <taxon>Fusobacteriia</taxon>
        <taxon>Fusobacteriales</taxon>
        <taxon>Fusobacteriaceae</taxon>
        <taxon>Fusobacterium</taxon>
    </lineage>
</organism>
<gene>
    <name evidence="3" type="ORF">CTM72_02440</name>
</gene>
<evidence type="ECO:0000256" key="2">
    <source>
        <dbReference type="SAM" id="SignalP"/>
    </source>
</evidence>
<sequence>MKKFRVLSLLSVLAFIMLFTACGGEKKAAEEKKAEPLEIKVSYIFKENEPTHIAMKEATDAINQRLEGQVKFVLFPNGQLPVYKDGLQQVVRGADFIDVDDLSYIGDYVPEFTALAGPMLYQNYDEYVKLMHSDLVADLKKKAEEKGIKIISLDFIFGFRSIISDKEIKEPADLKGMKIRVPASKLFIDTLNAMGASAVPMSFSETISALQQNVIDGLEGSYATNYLTKTYELRKNMSLTKHFLGTAGVYISTKVWDKLTDEQKAIIQEEFDKAAVNNNKNLVELDKELVKNLEDAGVKINEVNLPEFAKLVEPIYKNIGITEEFYKQLMDEMEKIRTEQK</sequence>